<organism evidence="2 3">
    <name type="scientific">Ruminococcus albus</name>
    <dbReference type="NCBI Taxonomy" id="1264"/>
    <lineage>
        <taxon>Bacteria</taxon>
        <taxon>Bacillati</taxon>
        <taxon>Bacillota</taxon>
        <taxon>Clostridia</taxon>
        <taxon>Eubacteriales</taxon>
        <taxon>Oscillospiraceae</taxon>
        <taxon>Ruminococcus</taxon>
    </lineage>
</organism>
<dbReference type="EMBL" id="FOKQ01000006">
    <property type="protein sequence ID" value="SFC03035.1"/>
    <property type="molecule type" value="Genomic_DNA"/>
</dbReference>
<gene>
    <name evidence="2" type="ORF">SAMN02910406_01023</name>
</gene>
<dbReference type="PROSITE" id="PS51257">
    <property type="entry name" value="PROKAR_LIPOPROTEIN"/>
    <property type="match status" value="1"/>
</dbReference>
<name>A0A1I1FUQ0_RUMAL</name>
<dbReference type="RefSeq" id="WP_074960487.1">
    <property type="nucleotide sequence ID" value="NZ_FOKQ01000006.1"/>
</dbReference>
<sequence length="164" mass="17440">MKKITAFTIAAIMALGMTACGDTEKSAEKEQASKSAAANDENSDNSISEEVREDLLKAANNNAKLGYTAVAEYLADMETQGRISEATEQEAADFAIKELGSNGNISGTVGVRFDGSDDYGFLNFTVQFRADEDSTVIGQYPEPAQSVDDIPAWAANAEASYTAE</sequence>
<protein>
    <recommendedName>
        <fullName evidence="4">Lipoprotein</fullName>
    </recommendedName>
</protein>
<evidence type="ECO:0000313" key="2">
    <source>
        <dbReference type="EMBL" id="SFC03035.1"/>
    </source>
</evidence>
<evidence type="ECO:0008006" key="4">
    <source>
        <dbReference type="Google" id="ProtNLM"/>
    </source>
</evidence>
<dbReference type="OrthoDB" id="1822942at2"/>
<dbReference type="Proteomes" id="UP000182192">
    <property type="component" value="Unassembled WGS sequence"/>
</dbReference>
<feature type="region of interest" description="Disordered" evidence="1">
    <location>
        <begin position="24"/>
        <end position="48"/>
    </location>
</feature>
<accession>A0A1I1FUQ0</accession>
<evidence type="ECO:0000256" key="1">
    <source>
        <dbReference type="SAM" id="MobiDB-lite"/>
    </source>
</evidence>
<dbReference type="AlphaFoldDB" id="A0A1I1FUQ0"/>
<reference evidence="2 3" key="1">
    <citation type="submission" date="2016-10" db="EMBL/GenBank/DDBJ databases">
        <authorList>
            <person name="de Groot N.N."/>
        </authorList>
    </citation>
    <scope>NUCLEOTIDE SEQUENCE [LARGE SCALE GENOMIC DNA]</scope>
    <source>
        <strain evidence="2 3">AR67</strain>
    </source>
</reference>
<proteinExistence type="predicted"/>
<evidence type="ECO:0000313" key="3">
    <source>
        <dbReference type="Proteomes" id="UP000182192"/>
    </source>
</evidence>